<organism evidence="3 4">
    <name type="scientific">Flavipsychrobacter stenotrophus</name>
    <dbReference type="NCBI Taxonomy" id="2077091"/>
    <lineage>
        <taxon>Bacteria</taxon>
        <taxon>Pseudomonadati</taxon>
        <taxon>Bacteroidota</taxon>
        <taxon>Chitinophagia</taxon>
        <taxon>Chitinophagales</taxon>
        <taxon>Chitinophagaceae</taxon>
        <taxon>Flavipsychrobacter</taxon>
    </lineage>
</organism>
<dbReference type="OrthoDB" id="1490014at2"/>
<feature type="chain" id="PRO_5015633509" description="PKD domain-containing protein" evidence="1">
    <location>
        <begin position="25"/>
        <end position="641"/>
    </location>
</feature>
<evidence type="ECO:0000256" key="1">
    <source>
        <dbReference type="SAM" id="SignalP"/>
    </source>
</evidence>
<proteinExistence type="predicted"/>
<feature type="domain" description="PKD" evidence="2">
    <location>
        <begin position="335"/>
        <end position="372"/>
    </location>
</feature>
<dbReference type="InterPro" id="IPR000601">
    <property type="entry name" value="PKD_dom"/>
</dbReference>
<sequence length="641" mass="71400">MRRHCSTIISTLLLLLAVSYPALASHIIGGEMTYKFLNSVAGGNNYRISLTIYEDCLHGSPEAINRDNPAYFVVYDEDSTRIYFDSAQYATSVKIPPNYDIACITNPPAMCVQTKTFNITFMLPRNHKKYTVAYQRCCRNGDVINILNADYTGATYFCEIPSDLTVPTNTSAVFNNFPPEIICVNTPLFYNNSATDVDGDSLSYMLCDSYDAPNGLDDNAVPDPPPYKSVAYKHPPYSYYNPLTGSPPLAIDPVSGIITATPLRMGRYLVTVCCSEWRHGVLINTIHREFQFVVTDCSKAVVADMPYFTNDPAIYKINCTNHNIDFVNTSKGGNTWLWDFGVAGIFTDTSSVFQPTYTYPDTGIYTVKLVANPGTPCADSIQKKVKIFPVFFTAFDDTGKHCPGTELSFIDQTVSTTGNINTWDWNFGDGDTALRQNPTHTYVNGGTYNVTLVAGNQKNCVDTTVHQIVVEIFKPNAGNDTIIVKGETIVLNATGGVEYEWTPPIYLSKFSQGNAEGYFPDTGVYHYTVKVRSAYGCIGIDSMDVWVVDQAAFFVPTGFSPNGDGLNDIFRPIAIGYRSINFFRVFNRYGEQVYFGQNIKEGWDGTYDHKQADMGTYYWHIGYIDRYGKEGNMRGDVTLVK</sequence>
<dbReference type="AlphaFoldDB" id="A0A2S7T230"/>
<dbReference type="SUPFAM" id="SSF49299">
    <property type="entry name" value="PKD domain"/>
    <property type="match status" value="2"/>
</dbReference>
<evidence type="ECO:0000259" key="2">
    <source>
        <dbReference type="PROSITE" id="PS50093"/>
    </source>
</evidence>
<gene>
    <name evidence="3" type="ORF">CJD36_003945</name>
</gene>
<reference evidence="3 4" key="1">
    <citation type="submission" date="2018-01" db="EMBL/GenBank/DDBJ databases">
        <title>A novel member of the phylum Bacteroidetes isolated from glacier ice.</title>
        <authorList>
            <person name="Liu Q."/>
            <person name="Xin Y.-H."/>
        </authorList>
    </citation>
    <scope>NUCLEOTIDE SEQUENCE [LARGE SCALE GENOMIC DNA]</scope>
    <source>
        <strain evidence="3 4">RB1R16</strain>
    </source>
</reference>
<dbReference type="NCBIfam" id="TIGR04131">
    <property type="entry name" value="Bac_Flav_CTERM"/>
    <property type="match status" value="1"/>
</dbReference>
<accession>A0A2S7T230</accession>
<dbReference type="RefSeq" id="WP_105037791.1">
    <property type="nucleotide sequence ID" value="NZ_PPSL01000001.1"/>
</dbReference>
<dbReference type="Gene3D" id="2.60.40.10">
    <property type="entry name" value="Immunoglobulins"/>
    <property type="match status" value="2"/>
</dbReference>
<dbReference type="SMART" id="SM00089">
    <property type="entry name" value="PKD"/>
    <property type="match status" value="2"/>
</dbReference>
<protein>
    <recommendedName>
        <fullName evidence="2">PKD domain-containing protein</fullName>
    </recommendedName>
</protein>
<keyword evidence="4" id="KW-1185">Reference proteome</keyword>
<dbReference type="CDD" id="cd00146">
    <property type="entry name" value="PKD"/>
    <property type="match status" value="2"/>
</dbReference>
<keyword evidence="1" id="KW-0732">Signal</keyword>
<dbReference type="InterPro" id="IPR026341">
    <property type="entry name" value="T9SS_type_B"/>
</dbReference>
<name>A0A2S7T230_9BACT</name>
<dbReference type="Proteomes" id="UP000239872">
    <property type="component" value="Unassembled WGS sequence"/>
</dbReference>
<dbReference type="Pfam" id="PF18911">
    <property type="entry name" value="PKD_4"/>
    <property type="match status" value="1"/>
</dbReference>
<dbReference type="EMBL" id="PPSL01000001">
    <property type="protein sequence ID" value="PQJ12907.1"/>
    <property type="molecule type" value="Genomic_DNA"/>
</dbReference>
<feature type="domain" description="PKD" evidence="2">
    <location>
        <begin position="415"/>
        <end position="472"/>
    </location>
</feature>
<evidence type="ECO:0000313" key="4">
    <source>
        <dbReference type="Proteomes" id="UP000239872"/>
    </source>
</evidence>
<feature type="signal peptide" evidence="1">
    <location>
        <begin position="1"/>
        <end position="24"/>
    </location>
</feature>
<dbReference type="PROSITE" id="PS50093">
    <property type="entry name" value="PKD"/>
    <property type="match status" value="2"/>
</dbReference>
<dbReference type="InterPro" id="IPR022409">
    <property type="entry name" value="PKD/Chitinase_dom"/>
</dbReference>
<dbReference type="InterPro" id="IPR035986">
    <property type="entry name" value="PKD_dom_sf"/>
</dbReference>
<dbReference type="Pfam" id="PF13585">
    <property type="entry name" value="CHU_C"/>
    <property type="match status" value="1"/>
</dbReference>
<dbReference type="InterPro" id="IPR013783">
    <property type="entry name" value="Ig-like_fold"/>
</dbReference>
<evidence type="ECO:0000313" key="3">
    <source>
        <dbReference type="EMBL" id="PQJ12907.1"/>
    </source>
</evidence>
<comment type="caution">
    <text evidence="3">The sequence shown here is derived from an EMBL/GenBank/DDBJ whole genome shotgun (WGS) entry which is preliminary data.</text>
</comment>